<organism evidence="2 3">
    <name type="scientific">Eumeta variegata</name>
    <name type="common">Bagworm moth</name>
    <name type="synonym">Eumeta japonica</name>
    <dbReference type="NCBI Taxonomy" id="151549"/>
    <lineage>
        <taxon>Eukaryota</taxon>
        <taxon>Metazoa</taxon>
        <taxon>Ecdysozoa</taxon>
        <taxon>Arthropoda</taxon>
        <taxon>Hexapoda</taxon>
        <taxon>Insecta</taxon>
        <taxon>Pterygota</taxon>
        <taxon>Neoptera</taxon>
        <taxon>Endopterygota</taxon>
        <taxon>Lepidoptera</taxon>
        <taxon>Glossata</taxon>
        <taxon>Ditrysia</taxon>
        <taxon>Tineoidea</taxon>
        <taxon>Psychidae</taxon>
        <taxon>Oiketicinae</taxon>
        <taxon>Eumeta</taxon>
    </lineage>
</organism>
<evidence type="ECO:0000256" key="1">
    <source>
        <dbReference type="SAM" id="MobiDB-lite"/>
    </source>
</evidence>
<dbReference type="EMBL" id="BGZK01000171">
    <property type="protein sequence ID" value="GBP25740.1"/>
    <property type="molecule type" value="Genomic_DNA"/>
</dbReference>
<dbReference type="AlphaFoldDB" id="A0A4C1UHX9"/>
<protein>
    <submittedName>
        <fullName evidence="2">Uncharacterized protein</fullName>
    </submittedName>
</protein>
<evidence type="ECO:0000313" key="2">
    <source>
        <dbReference type="EMBL" id="GBP25740.1"/>
    </source>
</evidence>
<feature type="region of interest" description="Disordered" evidence="1">
    <location>
        <begin position="1"/>
        <end position="78"/>
    </location>
</feature>
<name>A0A4C1UHX9_EUMVA</name>
<proteinExistence type="predicted"/>
<dbReference type="Proteomes" id="UP000299102">
    <property type="component" value="Unassembled WGS sequence"/>
</dbReference>
<sequence>MSGRTLDVLNRGGGNIGSLNSLEYGRVGRWPPRRQPLAVSKSKAGRQTRRERWEQNTVLGQEPKTRPGPGRERAWDQD</sequence>
<feature type="compositionally biased region" description="Basic and acidic residues" evidence="1">
    <location>
        <begin position="63"/>
        <end position="78"/>
    </location>
</feature>
<gene>
    <name evidence="2" type="ORF">EVAR_12220_1</name>
</gene>
<evidence type="ECO:0000313" key="3">
    <source>
        <dbReference type="Proteomes" id="UP000299102"/>
    </source>
</evidence>
<accession>A0A4C1UHX9</accession>
<reference evidence="2 3" key="1">
    <citation type="journal article" date="2019" name="Commun. Biol.">
        <title>The bagworm genome reveals a unique fibroin gene that provides high tensile strength.</title>
        <authorList>
            <person name="Kono N."/>
            <person name="Nakamura H."/>
            <person name="Ohtoshi R."/>
            <person name="Tomita M."/>
            <person name="Numata K."/>
            <person name="Arakawa K."/>
        </authorList>
    </citation>
    <scope>NUCLEOTIDE SEQUENCE [LARGE SCALE GENOMIC DNA]</scope>
</reference>
<comment type="caution">
    <text evidence="2">The sequence shown here is derived from an EMBL/GenBank/DDBJ whole genome shotgun (WGS) entry which is preliminary data.</text>
</comment>
<keyword evidence="3" id="KW-1185">Reference proteome</keyword>